<gene>
    <name evidence="3" type="ORF">TrCOL_g4928</name>
</gene>
<keyword evidence="4" id="KW-1185">Reference proteome</keyword>
<evidence type="ECO:0000313" key="3">
    <source>
        <dbReference type="EMBL" id="GMI38797.1"/>
    </source>
</evidence>
<dbReference type="AlphaFoldDB" id="A0A9W7GB60"/>
<feature type="transmembrane region" description="Helical" evidence="2">
    <location>
        <begin position="145"/>
        <end position="167"/>
    </location>
</feature>
<keyword evidence="2" id="KW-0812">Transmembrane</keyword>
<evidence type="ECO:0000256" key="2">
    <source>
        <dbReference type="SAM" id="Phobius"/>
    </source>
</evidence>
<evidence type="ECO:0000313" key="4">
    <source>
        <dbReference type="Proteomes" id="UP001165065"/>
    </source>
</evidence>
<comment type="caution">
    <text evidence="3">The sequence shown here is derived from an EMBL/GenBank/DDBJ whole genome shotgun (WGS) entry which is preliminary data.</text>
</comment>
<evidence type="ECO:0000256" key="1">
    <source>
        <dbReference type="SAM" id="MobiDB-lite"/>
    </source>
</evidence>
<feature type="compositionally biased region" description="Basic residues" evidence="1">
    <location>
        <begin position="9"/>
        <end position="21"/>
    </location>
</feature>
<feature type="region of interest" description="Disordered" evidence="1">
    <location>
        <begin position="367"/>
        <end position="386"/>
    </location>
</feature>
<name>A0A9W7GB60_9STRA</name>
<feature type="region of interest" description="Disordered" evidence="1">
    <location>
        <begin position="1"/>
        <end position="38"/>
    </location>
</feature>
<protein>
    <submittedName>
        <fullName evidence="3">Uncharacterized protein</fullName>
    </submittedName>
</protein>
<reference evidence="4" key="1">
    <citation type="journal article" date="2023" name="Commun. Biol.">
        <title>Genome analysis of Parmales, the sister group of diatoms, reveals the evolutionary specialization of diatoms from phago-mixotrophs to photoautotrophs.</title>
        <authorList>
            <person name="Ban H."/>
            <person name="Sato S."/>
            <person name="Yoshikawa S."/>
            <person name="Yamada K."/>
            <person name="Nakamura Y."/>
            <person name="Ichinomiya M."/>
            <person name="Sato N."/>
            <person name="Blanc-Mathieu R."/>
            <person name="Endo H."/>
            <person name="Kuwata A."/>
            <person name="Ogata H."/>
        </authorList>
    </citation>
    <scope>NUCLEOTIDE SEQUENCE [LARGE SCALE GENOMIC DNA]</scope>
</reference>
<keyword evidence="2" id="KW-1133">Transmembrane helix</keyword>
<proteinExistence type="predicted"/>
<keyword evidence="2" id="KW-0472">Membrane</keyword>
<organism evidence="3 4">
    <name type="scientific">Triparma columacea</name>
    <dbReference type="NCBI Taxonomy" id="722753"/>
    <lineage>
        <taxon>Eukaryota</taxon>
        <taxon>Sar</taxon>
        <taxon>Stramenopiles</taxon>
        <taxon>Ochrophyta</taxon>
        <taxon>Bolidophyceae</taxon>
        <taxon>Parmales</taxon>
        <taxon>Triparmaceae</taxon>
        <taxon>Triparma</taxon>
    </lineage>
</organism>
<sequence>MNNGTSKRQQQKKKKASKAKSKSGSSQEPRLELRQERLSGVGVGGQTLELLDSEYSKLRSLGLNIPPPVPLADSELAFGHNNDHLAHVDLEDEAFSSWYRKTAGMHTVRTWCENYMKHPYAWGALIMIHGVDEVSARLRSKVENYAVYSAVLLSASVVLLAMTEMNVKFSKLNNSGEAVDMVMARVYLYSLCVSVASHLTSILLSMSFVNSLNEAGRDSDVIRMFGEGQGFLATLKCGQAFQAGLVALGVSIIDIIAINFEWYDGLICFVVAGIIMRVLPSTANKLFSSSSLMFYWRFGRAEDNEDPFNLKVPLERVLLKSKISERLYGILSGRSDLGGEGEEKEMRVRERLRDERRESDAIKKYIDSRHDKKTGRTPTNKMASFKEGDGGDIVQSFFSEDNAREATKDLEELALMNNAMEQGLSLTGILGSPMENKLK</sequence>
<accession>A0A9W7GB60</accession>
<dbReference type="EMBL" id="BRYA01001094">
    <property type="protein sequence ID" value="GMI38797.1"/>
    <property type="molecule type" value="Genomic_DNA"/>
</dbReference>
<dbReference type="OrthoDB" id="198338at2759"/>
<feature type="transmembrane region" description="Helical" evidence="2">
    <location>
        <begin position="187"/>
        <end position="209"/>
    </location>
</feature>
<dbReference type="Proteomes" id="UP001165065">
    <property type="component" value="Unassembled WGS sequence"/>
</dbReference>
<feature type="transmembrane region" description="Helical" evidence="2">
    <location>
        <begin position="262"/>
        <end position="279"/>
    </location>
</feature>
<feature type="transmembrane region" description="Helical" evidence="2">
    <location>
        <begin position="230"/>
        <end position="256"/>
    </location>
</feature>